<dbReference type="Proteomes" id="UP000325081">
    <property type="component" value="Unassembled WGS sequence"/>
</dbReference>
<dbReference type="EMBL" id="BKCP01009737">
    <property type="protein sequence ID" value="GER51508.1"/>
    <property type="molecule type" value="Genomic_DNA"/>
</dbReference>
<keyword evidence="3" id="KW-1185">Reference proteome</keyword>
<comment type="caution">
    <text evidence="2">The sequence shown here is derived from an EMBL/GenBank/DDBJ whole genome shotgun (WGS) entry which is preliminary data.</text>
</comment>
<evidence type="ECO:0000313" key="2">
    <source>
        <dbReference type="EMBL" id="GER51508.1"/>
    </source>
</evidence>
<accession>A0A5A7R279</accession>
<gene>
    <name evidence="2" type="ORF">STAS_28895</name>
</gene>
<evidence type="ECO:0000313" key="3">
    <source>
        <dbReference type="Proteomes" id="UP000325081"/>
    </source>
</evidence>
<keyword evidence="1" id="KW-0732">Signal</keyword>
<proteinExistence type="predicted"/>
<sequence>MFFYLLVLEIIGLEPVALADDCWVRAPSDGIQLPVRVVVVHDVGKSPPDTWHSLYAPDPEPVERDRHLHDRILRIRVRHVVDPHAARPVDADGIPVALRSKSHVANRVSNHPTRGHHDVMDPHVVYDYVAHELYRDPGSVRDVNLHASTVDRLVASHD</sequence>
<protein>
    <submittedName>
        <fullName evidence="2">Argininosuccinate synthase</fullName>
    </submittedName>
</protein>
<evidence type="ECO:0000256" key="1">
    <source>
        <dbReference type="SAM" id="SignalP"/>
    </source>
</evidence>
<feature type="chain" id="PRO_5022901684" evidence="1">
    <location>
        <begin position="20"/>
        <end position="158"/>
    </location>
</feature>
<name>A0A5A7R279_STRAF</name>
<dbReference type="AlphaFoldDB" id="A0A5A7R279"/>
<reference evidence="3" key="1">
    <citation type="journal article" date="2019" name="Curr. Biol.">
        <title>Genome Sequence of Striga asiatica Provides Insight into the Evolution of Plant Parasitism.</title>
        <authorList>
            <person name="Yoshida S."/>
            <person name="Kim S."/>
            <person name="Wafula E.K."/>
            <person name="Tanskanen J."/>
            <person name="Kim Y.M."/>
            <person name="Honaas L."/>
            <person name="Yang Z."/>
            <person name="Spallek T."/>
            <person name="Conn C.E."/>
            <person name="Ichihashi Y."/>
            <person name="Cheong K."/>
            <person name="Cui S."/>
            <person name="Der J.P."/>
            <person name="Gundlach H."/>
            <person name="Jiao Y."/>
            <person name="Hori C."/>
            <person name="Ishida J.K."/>
            <person name="Kasahara H."/>
            <person name="Kiba T."/>
            <person name="Kim M.S."/>
            <person name="Koo N."/>
            <person name="Laohavisit A."/>
            <person name="Lee Y.H."/>
            <person name="Lumba S."/>
            <person name="McCourt P."/>
            <person name="Mortimer J.C."/>
            <person name="Mutuku J.M."/>
            <person name="Nomura T."/>
            <person name="Sasaki-Sekimoto Y."/>
            <person name="Seto Y."/>
            <person name="Wang Y."/>
            <person name="Wakatake T."/>
            <person name="Sakakibara H."/>
            <person name="Demura T."/>
            <person name="Yamaguchi S."/>
            <person name="Yoneyama K."/>
            <person name="Manabe R.I."/>
            <person name="Nelson D.C."/>
            <person name="Schulman A.H."/>
            <person name="Timko M.P."/>
            <person name="dePamphilis C.W."/>
            <person name="Choi D."/>
            <person name="Shirasu K."/>
        </authorList>
    </citation>
    <scope>NUCLEOTIDE SEQUENCE [LARGE SCALE GENOMIC DNA]</scope>
    <source>
        <strain evidence="3">cv. UVA1</strain>
    </source>
</reference>
<feature type="signal peptide" evidence="1">
    <location>
        <begin position="1"/>
        <end position="19"/>
    </location>
</feature>
<organism evidence="2 3">
    <name type="scientific">Striga asiatica</name>
    <name type="common">Asiatic witchweed</name>
    <name type="synonym">Buchnera asiatica</name>
    <dbReference type="NCBI Taxonomy" id="4170"/>
    <lineage>
        <taxon>Eukaryota</taxon>
        <taxon>Viridiplantae</taxon>
        <taxon>Streptophyta</taxon>
        <taxon>Embryophyta</taxon>
        <taxon>Tracheophyta</taxon>
        <taxon>Spermatophyta</taxon>
        <taxon>Magnoliopsida</taxon>
        <taxon>eudicotyledons</taxon>
        <taxon>Gunneridae</taxon>
        <taxon>Pentapetalae</taxon>
        <taxon>asterids</taxon>
        <taxon>lamiids</taxon>
        <taxon>Lamiales</taxon>
        <taxon>Orobanchaceae</taxon>
        <taxon>Buchnereae</taxon>
        <taxon>Striga</taxon>
    </lineage>
</organism>